<proteinExistence type="predicted"/>
<evidence type="ECO:0000313" key="1">
    <source>
        <dbReference type="EMBL" id="RML53894.1"/>
    </source>
</evidence>
<dbReference type="AlphaFoldDB" id="A0A3M2WQV7"/>
<dbReference type="EMBL" id="RBNS01000149">
    <property type="protein sequence ID" value="RML53894.1"/>
    <property type="molecule type" value="Genomic_DNA"/>
</dbReference>
<evidence type="ECO:0000313" key="2">
    <source>
        <dbReference type="Proteomes" id="UP000277952"/>
    </source>
</evidence>
<name>A0A3M2WQV7_PSEA0</name>
<protein>
    <submittedName>
        <fullName evidence="1">Mu-like prophage, tail tube protein</fullName>
    </submittedName>
</protein>
<dbReference type="InterPro" id="IPR019596">
    <property type="entry name" value="Phage_Mu_GpM_tail_tub"/>
</dbReference>
<dbReference type="Pfam" id="PF10618">
    <property type="entry name" value="Tail_tube"/>
    <property type="match status" value="1"/>
</dbReference>
<accession>A0A3M2WQV7</accession>
<organism evidence="1 2">
    <name type="scientific">Pseudomonas amygdali pv. morsprunorum</name>
    <dbReference type="NCBI Taxonomy" id="129138"/>
    <lineage>
        <taxon>Bacteria</taxon>
        <taxon>Pseudomonadati</taxon>
        <taxon>Pseudomonadota</taxon>
        <taxon>Gammaproteobacteria</taxon>
        <taxon>Pseudomonadales</taxon>
        <taxon>Pseudomonadaceae</taxon>
        <taxon>Pseudomonas</taxon>
        <taxon>Pseudomonas amygdali</taxon>
    </lineage>
</organism>
<gene>
    <name evidence="1" type="ORF">ALQ94_100367</name>
</gene>
<dbReference type="Proteomes" id="UP000277952">
    <property type="component" value="Unassembled WGS sequence"/>
</dbReference>
<comment type="caution">
    <text evidence="1">The sequence shown here is derived from an EMBL/GenBank/DDBJ whole genome shotgun (WGS) entry which is preliminary data.</text>
</comment>
<reference evidence="1 2" key="1">
    <citation type="submission" date="2018-08" db="EMBL/GenBank/DDBJ databases">
        <title>Recombination of ecologically and evolutionarily significant loci maintains genetic cohesion in the Pseudomonas syringae species complex.</title>
        <authorList>
            <person name="Dillon M."/>
            <person name="Thakur S."/>
            <person name="Almeida R.N.D."/>
            <person name="Weir B.S."/>
            <person name="Guttman D.S."/>
        </authorList>
    </citation>
    <scope>NUCLEOTIDE SEQUENCE [LARGE SCALE GENOMIC DNA]</scope>
    <source>
        <strain evidence="1 2">19322</strain>
    </source>
</reference>
<sequence>MITSTACACSRCSTNSACSTTKRHKPHPPFSSPPRAGFFILEINNMGQKVAGTCYIKVDGTQLTIIGGGEAPLTNVKRETVLPGYYKEVDKAAWLKFQALHTADLPLKLLTTGVDMTITCEFSNGKIYVLSGAYLVEDPISKADDGAIDFKFEGSQGSWQ</sequence>